<dbReference type="InterPro" id="IPR052575">
    <property type="entry name" value="SSU_processome_comp_20"/>
</dbReference>
<dbReference type="InterPro" id="IPR016024">
    <property type="entry name" value="ARM-type_fold"/>
</dbReference>
<name>A0A0D2J3V2_9EURO</name>
<feature type="domain" description="U3 small nucleolar RNA-associated protein 20 C-terminal" evidence="4">
    <location>
        <begin position="2498"/>
        <end position="2569"/>
    </location>
</feature>
<keyword evidence="6" id="KW-1185">Reference proteome</keyword>
<feature type="compositionally biased region" description="Basic residues" evidence="1">
    <location>
        <begin position="2555"/>
        <end position="2567"/>
    </location>
</feature>
<dbReference type="GO" id="GO:0032040">
    <property type="term" value="C:small-subunit processome"/>
    <property type="evidence" value="ECO:0007669"/>
    <property type="project" value="TreeGrafter"/>
</dbReference>
<feature type="region of interest" description="Disordered" evidence="1">
    <location>
        <begin position="2534"/>
        <end position="2585"/>
    </location>
</feature>
<feature type="compositionally biased region" description="Basic residues" evidence="1">
    <location>
        <begin position="2574"/>
        <end position="2585"/>
    </location>
</feature>
<evidence type="ECO:0000259" key="4">
    <source>
        <dbReference type="Pfam" id="PF23099"/>
    </source>
</evidence>
<feature type="region of interest" description="Disordered" evidence="1">
    <location>
        <begin position="2387"/>
        <end position="2413"/>
    </location>
</feature>
<evidence type="ECO:0000259" key="2">
    <source>
        <dbReference type="Pfam" id="PF07539"/>
    </source>
</evidence>
<dbReference type="InterPro" id="IPR011430">
    <property type="entry name" value="UTP20_N"/>
</dbReference>
<dbReference type="VEuPathDB" id="FungiDB:Z518_07223"/>
<dbReference type="SUPFAM" id="SSF48371">
    <property type="entry name" value="ARM repeat"/>
    <property type="match status" value="3"/>
</dbReference>
<dbReference type="EMBL" id="KN847479">
    <property type="protein sequence ID" value="KIX03670.1"/>
    <property type="molecule type" value="Genomic_DNA"/>
</dbReference>
<evidence type="ECO:0000313" key="5">
    <source>
        <dbReference type="EMBL" id="KIX03670.1"/>
    </source>
</evidence>
<evidence type="ECO:0000313" key="6">
    <source>
        <dbReference type="Proteomes" id="UP000053617"/>
    </source>
</evidence>
<dbReference type="PANTHER" id="PTHR17695">
    <property type="entry name" value="SMALL SUBUNIT PROCESSOME COMPONENT 20 HOMOLOG"/>
    <property type="match status" value="1"/>
</dbReference>
<dbReference type="InterPro" id="IPR057525">
    <property type="entry name" value="UTP20_C"/>
</dbReference>
<dbReference type="Pfam" id="PF23099">
    <property type="entry name" value="UTP20_C"/>
    <property type="match status" value="1"/>
</dbReference>
<dbReference type="RefSeq" id="XP_013270806.1">
    <property type="nucleotide sequence ID" value="XM_013415352.1"/>
</dbReference>
<feature type="domain" description="U3 small nucleolar RNA-associated protein 20" evidence="3">
    <location>
        <begin position="1660"/>
        <end position="1877"/>
    </location>
</feature>
<dbReference type="STRING" id="1442369.A0A0D2J3V2"/>
<protein>
    <recommendedName>
        <fullName evidence="7">HEAT repeat protein</fullName>
    </recommendedName>
</protein>
<proteinExistence type="predicted"/>
<dbReference type="GO" id="GO:0030686">
    <property type="term" value="C:90S preribosome"/>
    <property type="evidence" value="ECO:0007669"/>
    <property type="project" value="TreeGrafter"/>
</dbReference>
<evidence type="ECO:0000256" key="1">
    <source>
        <dbReference type="SAM" id="MobiDB-lite"/>
    </source>
</evidence>
<reference evidence="5 6" key="1">
    <citation type="submission" date="2015-01" db="EMBL/GenBank/DDBJ databases">
        <title>The Genome Sequence of Rhinocladiella mackenzie CBS 650.93.</title>
        <authorList>
            <consortium name="The Broad Institute Genomics Platform"/>
            <person name="Cuomo C."/>
            <person name="de Hoog S."/>
            <person name="Gorbushina A."/>
            <person name="Stielow B."/>
            <person name="Teixiera M."/>
            <person name="Abouelleil A."/>
            <person name="Chapman S.B."/>
            <person name="Priest M."/>
            <person name="Young S.K."/>
            <person name="Wortman J."/>
            <person name="Nusbaum C."/>
            <person name="Birren B."/>
        </authorList>
    </citation>
    <scope>NUCLEOTIDE SEQUENCE [LARGE SCALE GENOMIC DNA]</scope>
    <source>
        <strain evidence="5 6">CBS 650.93</strain>
    </source>
</reference>
<dbReference type="PANTHER" id="PTHR17695:SF11">
    <property type="entry name" value="SMALL SUBUNIT PROCESSOME COMPONENT 20 HOMOLOG"/>
    <property type="match status" value="1"/>
</dbReference>
<dbReference type="Pfam" id="PF07539">
    <property type="entry name" value="UTP20_N"/>
    <property type="match status" value="1"/>
</dbReference>
<dbReference type="Proteomes" id="UP000053617">
    <property type="component" value="Unassembled WGS sequence"/>
</dbReference>
<dbReference type="HOGENOM" id="CLU_000327_0_0_1"/>
<dbReference type="InterPro" id="IPR011989">
    <property type="entry name" value="ARM-like"/>
</dbReference>
<gene>
    <name evidence="5" type="ORF">Z518_07223</name>
</gene>
<dbReference type="OrthoDB" id="360653at2759"/>
<accession>A0A0D2J3V2</accession>
<feature type="domain" description="U3 small nucleolar RNA-associated protein 20 N-terminal" evidence="2">
    <location>
        <begin position="876"/>
        <end position="1466"/>
    </location>
</feature>
<feature type="compositionally biased region" description="Basic and acidic residues" evidence="1">
    <location>
        <begin position="2545"/>
        <end position="2554"/>
    </location>
</feature>
<dbReference type="GeneID" id="25295294"/>
<sequence>MAPISPGFEAAPPRKVKKLTSSSNLHRFESFTKRISRLKIDPVHTVEKRNSNNENDLSQSFFRTSLEEWAELNLSHTFTSFLNKASPLCENLPQLLHHADTIFDLLVQHIEKKDALALEPLLSLLAHLAHDLGQSFEQYFARSVTLVTHVAATHESADVIEWSFTCLAWMFKYLSRLLVRDLRPLLNIMTPYLSAKKDYILRFSAESLAFLLRKAAVLYPKRKAPLSLAVKHLMQECSRDDRSASLHPYRNGVIALCAESVRGIDGQLHSSSESLVRCLLDTAVSMEEEVVRPTVDGVLIALIHETNRVGFQPVFEVVLDRVRQCAASVQPGQLSFALRLLTVVMGTRKGSRIPDWTKVIQAFLEITEACGQTESMEIQTKRRSATVSATILQYAPMDHLLPVSQKLLDSATKTFSPREFFGFCTLCATLGKERFTILVLPRLQQYIVTCWSDDEVSVYYLGERLHQDGILSVGEKTTGSMDCPQQLQDFITGQLSIKASELVAWPVHLIAGRVHLARNLRFSQNPEGAGALLSAYRSLIADALNETGSGSDLRWRVLLGWAFETYLDMLPDDDSGIKPLLRLALGTSPTNFRLPSFLHASNRLCNMAATFKGVESSVLQRVRYILVQNLLSSSVSLKVESLRLLSLLATPDLNEWISESIDLMLHILGTSYTPAEARQIAMLLRRLPQRQIKVASDSDFQNMIPFFALGLLSNYHDQTRKEVCNILAQMVEGTSVEETVIDVAMQWLQTPPELASNLRKNPEQTKVKPSAFECMNLSQIDELCDTVFDDFQNSSERLHKIAENEHHWESTRTPVTGRTLALHVLLAMPASAERRSRLFVPIFLAAPMRRGQLEHRPNSDASMSSHTMSPELDDSEWSLSDRRALLTLLGKFVNPRVLFRSSEVYDKLIDLLSNGNREIRKLALQAVFTWKEPVLTQYDSTLLQVVEEKFSTTYLETLLSVDEEQTTIKPNDRNTVLPILLRLIFGLIVGRAGTTGSQEARRKSILRALFRMREGEIATFLNIALGNLKNIPPAVLQPDCIGPDPILIPDDQQYGFLRLLLSMLETLQSQFAPYGVQVVDAIIFCIVRSSHQNHAPVNSSSAGSALSRNIRRSGFQCLVLLFEHCPGIDWPRYLPVLFRNAISPRLENFASETNQGISGLLRLFASWVHLNDLISYLREYDERVPDVLWQCLTVPSAQKEVKVFILEEIVLPWIHLAEDKSITPNKAAELLRTVSDDLLKAIMVLLERQPPKEILSAITSVLPRIPHFATSPKSQQNTVSLLTGLLSDSAYKTPPSIKSQLLLSIRNFLNAGETVVDENLQTKIFNLVSSLFNYFKDQPNRGVLCDILENLSNLREIFMQPARLCHDLNAVSAEHLDEIDYDRRLQAFQAINSMDVDERSCIVWRPLTYNLLFFMRTVEDFSIRSNALSSLKQFIIKACAADIPELIVLIKDSILPSAKKCIKDESELVRADFVSLFGLLVQHIRDDPDLENMAVLLVGNDEEASFFSNILHIQQHRRVRAIHRLTSEVEKGAIRARNNAEVFIPLLEMFVDDSATDESAQSIKGQSITAMGTLLQWIDWKHFKGLFRKYKNEIDANESDSKAASKLLGYAADALMFAKDPHSAPTRSHLAETLPDNGVVEDELRTHFIPKLAELVHYKDEAEISFRVPIAVTAIKLITMLPQEEVPMVAAPIILDIAQILRSRTHESRDVARNALCQIVLKLGPSSLQFVLKELRTALTRGYQLHVVSYTLHAILVAITPVVKLGELDYCVDELVMVIMDDIFGTVGQEKDNQDYVSSMKEVKSRKSYDSMELLARTISISTLSKLASPLQTLLLGTLTTKQARQVDELLRRLGVGLSQNPVANKRDILVFAYQLIQTIYQQKGNSRTETLTLDERSRQRYLVQLGSTNKTTSAQTSPLLYKLTKFALDLVRSTLQKYNDVLTAENVHGFLPIIGDALIENQEDVKISALRLLSAIIKLPMTELDENTPLYVMEAVKVVKNSTNTNEEAAQAALKLVAAVLRERRSVKVRDLDIADLLHRISPDIEEPDRQGVTFNFIRAVMARKVQVPEIYELADKIGIMMVTNQAKGSRDLARGVYVHFLLEYPQSSTRWAKQQKFLMKNLEYDYPEGRQSVMEAINTLVGRIKGETAQNLISTFFIPVLLRMANDDHQGCRELAGVLLGQLFRIADRSHVKDLLEPLRSWVEQEENRTLQEISLQAYGVLLRTETPLEREEIGHIRDNLTKILSAPVTDDGDDWGLPFQALLLLSKLVDSHPDTVLNQRQTQLWSPVWKSLERENSWIQSGAASLIHEFLRHCVSTDHSTLPLTCDHGLHLRADEFLNVLKTSARILRRKEGGEDLSAQMVQNLLFLGQCADVNGLMMEVADKSGDEEDNDSEIEEQSDSDDDAPRKTKDIPAIQYLLDQVTRILRAETSSPTSAALLPKRSSLTLLSHLIPTLSMTSLTRPRIQDILLPLQHLTDPNTVRARSADPTFAVTYQDLIELAHDVMEKVQNKLGDTEYVKALTEVSKIMRERREQRRTKRRIERVAEPEKAARDKKRKSDRKKERKKEIGRAHQKRRREIGMR</sequence>
<dbReference type="Gene3D" id="1.25.10.10">
    <property type="entry name" value="Leucine-rich Repeat Variant"/>
    <property type="match status" value="4"/>
</dbReference>
<organism evidence="5 6">
    <name type="scientific">Rhinocladiella mackenziei CBS 650.93</name>
    <dbReference type="NCBI Taxonomy" id="1442369"/>
    <lineage>
        <taxon>Eukaryota</taxon>
        <taxon>Fungi</taxon>
        <taxon>Dikarya</taxon>
        <taxon>Ascomycota</taxon>
        <taxon>Pezizomycotina</taxon>
        <taxon>Eurotiomycetes</taxon>
        <taxon>Chaetothyriomycetidae</taxon>
        <taxon>Chaetothyriales</taxon>
        <taxon>Herpotrichiellaceae</taxon>
        <taxon>Rhinocladiella</taxon>
    </lineage>
</organism>
<evidence type="ECO:0008006" key="7">
    <source>
        <dbReference type="Google" id="ProtNLM"/>
    </source>
</evidence>
<dbReference type="Pfam" id="PF20416">
    <property type="entry name" value="UTP20"/>
    <property type="match status" value="1"/>
</dbReference>
<evidence type="ECO:0000259" key="3">
    <source>
        <dbReference type="Pfam" id="PF20416"/>
    </source>
</evidence>
<feature type="compositionally biased region" description="Acidic residues" evidence="1">
    <location>
        <begin position="2389"/>
        <end position="2406"/>
    </location>
</feature>
<dbReference type="InterPro" id="IPR046523">
    <property type="entry name" value="UTP20_dom"/>
</dbReference>